<feature type="region of interest" description="Disordered" evidence="1">
    <location>
        <begin position="29"/>
        <end position="70"/>
    </location>
</feature>
<comment type="caution">
    <text evidence="2">The sequence shown here is derived from an EMBL/GenBank/DDBJ whole genome shotgun (WGS) entry which is preliminary data.</text>
</comment>
<protein>
    <submittedName>
        <fullName evidence="2">Uncharacterized protein</fullName>
    </submittedName>
</protein>
<evidence type="ECO:0000256" key="1">
    <source>
        <dbReference type="SAM" id="MobiDB-lite"/>
    </source>
</evidence>
<keyword evidence="4" id="KW-1185">Reference proteome</keyword>
<gene>
    <name evidence="2" type="ORF">ACFQ2K_03240</name>
    <name evidence="3" type="ORF">ACFQ2K_06325</name>
</gene>
<dbReference type="EMBL" id="JBHTGL010000007">
    <property type="protein sequence ID" value="MFD0622510.1"/>
    <property type="molecule type" value="Genomic_DNA"/>
</dbReference>
<evidence type="ECO:0000313" key="4">
    <source>
        <dbReference type="Proteomes" id="UP001596915"/>
    </source>
</evidence>
<reference evidence="2" key="3">
    <citation type="submission" date="2024-09" db="EMBL/GenBank/DDBJ databases">
        <authorList>
            <person name="Sun Q."/>
            <person name="Mori K."/>
        </authorList>
    </citation>
    <scope>NUCLEOTIDE SEQUENCE</scope>
    <source>
        <strain evidence="2">JCM 12607</strain>
    </source>
</reference>
<reference evidence="4" key="2">
    <citation type="journal article" date="2019" name="Int. J. Syst. Evol. Microbiol.">
        <title>The Global Catalogue of Microorganisms (GCM) 10K type strain sequencing project: providing services to taxonomists for standard genome sequencing and annotation.</title>
        <authorList>
            <consortium name="The Broad Institute Genomics Platform"/>
            <consortium name="The Broad Institute Genome Sequencing Center for Infectious Disease"/>
            <person name="Wu L."/>
            <person name="Ma J."/>
        </authorList>
    </citation>
    <scope>NUCLEOTIDE SEQUENCE [LARGE SCALE GENOMIC DNA]</scope>
    <source>
        <strain evidence="4">JCM 12607</strain>
    </source>
</reference>
<evidence type="ECO:0000313" key="2">
    <source>
        <dbReference type="EMBL" id="MFD0621956.1"/>
    </source>
</evidence>
<dbReference type="Proteomes" id="UP001596915">
    <property type="component" value="Unassembled WGS sequence"/>
</dbReference>
<feature type="compositionally biased region" description="Pro residues" evidence="1">
    <location>
        <begin position="33"/>
        <end position="47"/>
    </location>
</feature>
<proteinExistence type="predicted"/>
<name>A0ABW2WKB0_9ACTN</name>
<sequence>MLFACLHIRRPRRLNHLRRLAETPLTVTRLPGPLLPAPHPATVPPQLPDGFQPTTTPTPAPTGPAAADPAELQVRAWLHHAWHGTTDAVTSTDEVGARR</sequence>
<accession>A0ABW2WKB0</accession>
<reference evidence="2" key="1">
    <citation type="journal article" date="2014" name="Int. J. Syst. Evol. Microbiol.">
        <title>Complete genome of a new Firmicutes species belonging to the dominant human colonic microbiota ('Ruminococcus bicirculans') reveals two chromosomes and a selective capacity to utilize plant glucans.</title>
        <authorList>
            <consortium name="NISC Comparative Sequencing Program"/>
            <person name="Wegmann U."/>
            <person name="Louis P."/>
            <person name="Goesmann A."/>
            <person name="Henrissat B."/>
            <person name="Duncan S.H."/>
            <person name="Flint H.J."/>
        </authorList>
    </citation>
    <scope>NUCLEOTIDE SEQUENCE</scope>
    <source>
        <strain evidence="2">JCM 12607</strain>
    </source>
</reference>
<dbReference type="EMBL" id="JBHTGL010000005">
    <property type="protein sequence ID" value="MFD0621956.1"/>
    <property type="molecule type" value="Genomic_DNA"/>
</dbReference>
<evidence type="ECO:0000313" key="3">
    <source>
        <dbReference type="EMBL" id="MFD0622510.1"/>
    </source>
</evidence>
<organism evidence="2 4">
    <name type="scientific">Streptomyces sanglieri</name>
    <dbReference type="NCBI Taxonomy" id="193460"/>
    <lineage>
        <taxon>Bacteria</taxon>
        <taxon>Bacillati</taxon>
        <taxon>Actinomycetota</taxon>
        <taxon>Actinomycetes</taxon>
        <taxon>Kitasatosporales</taxon>
        <taxon>Streptomycetaceae</taxon>
        <taxon>Streptomyces</taxon>
    </lineage>
</organism>